<evidence type="ECO:0000256" key="11">
    <source>
        <dbReference type="SAM" id="MobiDB-lite"/>
    </source>
</evidence>
<keyword evidence="4 10" id="KW-0479">Metal-binding</keyword>
<keyword evidence="5 10" id="KW-0999">Mitochondrion inner membrane</keyword>
<keyword evidence="13" id="KW-1185">Reference proteome</keyword>
<evidence type="ECO:0000256" key="10">
    <source>
        <dbReference type="RuleBase" id="RU363130"/>
    </source>
</evidence>
<organism evidence="12 13">
    <name type="scientific">Adiantum capillus-veneris</name>
    <name type="common">Maidenhair fern</name>
    <dbReference type="NCBI Taxonomy" id="13818"/>
    <lineage>
        <taxon>Eukaryota</taxon>
        <taxon>Viridiplantae</taxon>
        <taxon>Streptophyta</taxon>
        <taxon>Embryophyta</taxon>
        <taxon>Tracheophyta</taxon>
        <taxon>Polypodiopsida</taxon>
        <taxon>Polypodiidae</taxon>
        <taxon>Polypodiales</taxon>
        <taxon>Pteridineae</taxon>
        <taxon>Pteridaceae</taxon>
        <taxon>Vittarioideae</taxon>
        <taxon>Adiantum</taxon>
    </lineage>
</organism>
<comment type="caution">
    <text evidence="12">The sequence shown here is derived from an EMBL/GenBank/DDBJ whole genome shotgun (WGS) entry which is preliminary data.</text>
</comment>
<proteinExistence type="inferred from homology"/>
<evidence type="ECO:0000256" key="4">
    <source>
        <dbReference type="ARBA" id="ARBA00022723"/>
    </source>
</evidence>
<dbReference type="PANTHER" id="PTHR12743:SF8">
    <property type="entry name" value="PROTEIN HRI1"/>
    <property type="match status" value="1"/>
</dbReference>
<name>A0A9D4UQ10_ADICA</name>
<evidence type="ECO:0000256" key="6">
    <source>
        <dbReference type="ARBA" id="ARBA00023004"/>
    </source>
</evidence>
<keyword evidence="6 10" id="KW-0408">Iron</keyword>
<reference evidence="12" key="1">
    <citation type="submission" date="2021-01" db="EMBL/GenBank/DDBJ databases">
        <title>Adiantum capillus-veneris genome.</title>
        <authorList>
            <person name="Fang Y."/>
            <person name="Liao Q."/>
        </authorList>
    </citation>
    <scope>NUCLEOTIDE SEQUENCE</scope>
    <source>
        <strain evidence="12">H3</strain>
        <tissue evidence="12">Leaf</tissue>
    </source>
</reference>
<dbReference type="PANTHER" id="PTHR12743">
    <property type="entry name" value="CYTOCHROME C1 HEME LYASE"/>
    <property type="match status" value="1"/>
</dbReference>
<comment type="catalytic activity">
    <reaction evidence="10">
        <text>holo-[cytochrome c] = apo-[cytochrome c] + heme b</text>
        <dbReference type="Rhea" id="RHEA:22648"/>
        <dbReference type="Rhea" id="RHEA-COMP:10725"/>
        <dbReference type="Rhea" id="RHEA-COMP:10726"/>
        <dbReference type="ChEBI" id="CHEBI:29950"/>
        <dbReference type="ChEBI" id="CHEBI:60344"/>
        <dbReference type="ChEBI" id="CHEBI:83739"/>
        <dbReference type="EC" id="4.4.1.17"/>
    </reaction>
</comment>
<evidence type="ECO:0000313" key="12">
    <source>
        <dbReference type="EMBL" id="KAI5071970.1"/>
    </source>
</evidence>
<evidence type="ECO:0000256" key="1">
    <source>
        <dbReference type="ARBA" id="ARBA00004273"/>
    </source>
</evidence>
<evidence type="ECO:0000256" key="5">
    <source>
        <dbReference type="ARBA" id="ARBA00022792"/>
    </source>
</evidence>
<evidence type="ECO:0000256" key="2">
    <source>
        <dbReference type="ARBA" id="ARBA00007255"/>
    </source>
</evidence>
<evidence type="ECO:0000256" key="9">
    <source>
        <dbReference type="ARBA" id="ARBA00023239"/>
    </source>
</evidence>
<dbReference type="GO" id="GO:0004408">
    <property type="term" value="F:holocytochrome-c synthase activity"/>
    <property type="evidence" value="ECO:0007669"/>
    <property type="project" value="UniProtKB-EC"/>
</dbReference>
<keyword evidence="3 10" id="KW-0349">Heme</keyword>
<feature type="region of interest" description="Disordered" evidence="11">
    <location>
        <begin position="38"/>
        <end position="71"/>
    </location>
</feature>
<dbReference type="EMBL" id="JABFUD020000013">
    <property type="protein sequence ID" value="KAI5071970.1"/>
    <property type="molecule type" value="Genomic_DNA"/>
</dbReference>
<evidence type="ECO:0000313" key="13">
    <source>
        <dbReference type="Proteomes" id="UP000886520"/>
    </source>
</evidence>
<comment type="function">
    <text evidence="10">Lyase that catalyzes the covalent linking of the heme group to the cytochrome C apoprotein to produce the mature functional cytochrome.</text>
</comment>
<sequence>MEDKKKTLPEKVHDLYFKVFPGADCPVTGAAREKLITASRSCSQGQQSEQEPSASCSSAASSPQPESKYKHPHVYDVYGRRIDQQNLQGEKAEVWRMPSFLYTSSFYNPQQDARPGGSFEEINPANRMPVHANQVPAPGQKEPLSTLRQKSTIPKGGTEDTWVYPSPQMFFNSLVRKNKADDVTENDMDAVVATHNSVNEATWSRLLRWEQLYAEMYPESGREDPRLLHFRGRPTDLTPKAYLKKFLGFGVPFDRHDWIVDRGGREMRYVIDFYYDESKDWPFFVDVRPALDSPAAVLLRANMVMRNIVGKVPSTTEADTSQKVDSHGSAS</sequence>
<dbReference type="PROSITE" id="PS00822">
    <property type="entry name" value="CYTO_HEME_LYASE_2"/>
    <property type="match status" value="1"/>
</dbReference>
<comment type="subcellular location">
    <subcellularLocation>
        <location evidence="1 10">Mitochondrion inner membrane</location>
    </subcellularLocation>
</comment>
<keyword evidence="9 10" id="KW-0456">Lyase</keyword>
<feature type="compositionally biased region" description="Low complexity" evidence="11">
    <location>
        <begin position="47"/>
        <end position="66"/>
    </location>
</feature>
<evidence type="ECO:0000256" key="3">
    <source>
        <dbReference type="ARBA" id="ARBA00022617"/>
    </source>
</evidence>
<dbReference type="OrthoDB" id="1876720at2759"/>
<dbReference type="EC" id="4.4.1.17" evidence="10"/>
<accession>A0A9D4UQ10</accession>
<dbReference type="InterPro" id="IPR000511">
    <property type="entry name" value="Holocyt_c/c1_synthase"/>
</dbReference>
<feature type="region of interest" description="Disordered" evidence="11">
    <location>
        <begin position="136"/>
        <end position="159"/>
    </location>
</feature>
<keyword evidence="8 10" id="KW-0472">Membrane</keyword>
<dbReference type="Proteomes" id="UP000886520">
    <property type="component" value="Chromosome 13"/>
</dbReference>
<evidence type="ECO:0000256" key="7">
    <source>
        <dbReference type="ARBA" id="ARBA00023128"/>
    </source>
</evidence>
<dbReference type="AlphaFoldDB" id="A0A9D4UQ10"/>
<gene>
    <name evidence="12" type="ORF">GOP47_0014221</name>
</gene>
<dbReference type="GO" id="GO:0046872">
    <property type="term" value="F:metal ion binding"/>
    <property type="evidence" value="ECO:0007669"/>
    <property type="project" value="UniProtKB-KW"/>
</dbReference>
<evidence type="ECO:0000256" key="8">
    <source>
        <dbReference type="ARBA" id="ARBA00023136"/>
    </source>
</evidence>
<protein>
    <recommendedName>
        <fullName evidence="10">Holocytochrome c-type synthase</fullName>
        <ecNumber evidence="10">4.4.1.17</ecNumber>
    </recommendedName>
</protein>
<keyword evidence="7 10" id="KW-0496">Mitochondrion</keyword>
<comment type="similarity">
    <text evidence="2 10">Belongs to the cytochrome c-type heme lyase family.</text>
</comment>
<dbReference type="PROSITE" id="PS00821">
    <property type="entry name" value="CYTO_HEME_LYASE_1"/>
    <property type="match status" value="1"/>
</dbReference>
<dbReference type="Pfam" id="PF01265">
    <property type="entry name" value="Cyto_heme_lyase"/>
    <property type="match status" value="1"/>
</dbReference>
<dbReference type="GO" id="GO:0005743">
    <property type="term" value="C:mitochondrial inner membrane"/>
    <property type="evidence" value="ECO:0007669"/>
    <property type="project" value="UniProtKB-SubCell"/>
</dbReference>